<proteinExistence type="predicted"/>
<evidence type="ECO:0000313" key="3">
    <source>
        <dbReference type="Proteomes" id="UP000243858"/>
    </source>
</evidence>
<dbReference type="EMBL" id="AL954209">
    <property type="protein sequence ID" value="CAH18584.1"/>
    <property type="molecule type" value="Genomic_DNA"/>
</dbReference>
<accession>Q68US7</accession>
<feature type="region of interest" description="Disordered" evidence="1">
    <location>
        <begin position="1"/>
        <end position="24"/>
    </location>
</feature>
<dbReference type="Proteomes" id="UP000243858">
    <property type="component" value="Chromosome 21"/>
</dbReference>
<gene>
    <name evidence="2" type="primary">C21orf108</name>
</gene>
<protein>
    <submittedName>
        <fullName evidence="2">mRNA for KIAA0539 protein</fullName>
    </submittedName>
</protein>
<evidence type="ECO:0000256" key="1">
    <source>
        <dbReference type="SAM" id="MobiDB-lite"/>
    </source>
</evidence>
<sequence length="24" mass="2679">RARKEELTGVRFKAQLKDPQGPGP</sequence>
<organism evidence="2 3">
    <name type="scientific">Pan troglodytes</name>
    <name type="common">Chimpanzee</name>
    <dbReference type="NCBI Taxonomy" id="9598"/>
    <lineage>
        <taxon>Eukaryota</taxon>
        <taxon>Metazoa</taxon>
        <taxon>Chordata</taxon>
        <taxon>Craniata</taxon>
        <taxon>Vertebrata</taxon>
        <taxon>Euteleostomi</taxon>
        <taxon>Mammalia</taxon>
        <taxon>Eutheria</taxon>
        <taxon>Euarchontoglires</taxon>
        <taxon>Primates</taxon>
        <taxon>Haplorrhini</taxon>
        <taxon>Catarrhini</taxon>
        <taxon>Hominidae</taxon>
        <taxon>Pan</taxon>
    </lineage>
</organism>
<dbReference type="AlphaFoldDB" id="Q68US7"/>
<reference evidence="2 3" key="1">
    <citation type="journal article" date="2004" name="Nature">
        <title>DNA sequence and comparative analysis of chimpanzee chromosome 22.</title>
        <authorList>
            <person name="Watanabe H."/>
            <person name="Fujiyama A."/>
            <person name="Hattori M."/>
            <person name="Taylor T.D."/>
            <person name="Toyoda A."/>
            <person name="Kuroki Y."/>
            <person name="Noguchi H."/>
            <person name="BenKahla A."/>
            <person name="Lehrach H."/>
            <person name="Sudbrak R."/>
            <person name="Kube M."/>
            <person name="Taenzer S."/>
            <person name="Galgoczy P."/>
            <person name="Platzer M."/>
            <person name="Scharfe M."/>
            <person name="Nordsiek G."/>
            <person name="Bloecker H."/>
            <person name="Hellmann I."/>
            <person name="Khaitovich P."/>
            <person name="Paabo S."/>
            <person name="Reinhardt R."/>
            <person name="Zheng H.-J."/>
            <person name="Zhang X.-L."/>
            <person name="Zhu G.-F."/>
            <person name="Wang B.-F."/>
            <person name="Fu G."/>
            <person name="Ren S.-X."/>
            <person name="Zhao G.-P."/>
            <person name="Chen Z."/>
            <person name="Lee Y.-S."/>
            <person name="Cheong J.-E."/>
            <person name="Choi S.-H."/>
            <person name="Wu K.-M."/>
            <person name="Liu T.-T."/>
            <person name="Hsiao K.-J."/>
            <person name="Tsai S.-F."/>
            <person name="Kim C.-G."/>
            <person name="Oota S."/>
            <person name="Kitano T."/>
            <person name="Kohara Y."/>
            <person name="Saitou N."/>
            <person name="Park H.-S."/>
            <person name="Wang S.-Y."/>
            <person name="Yaspo M.-L."/>
            <person name="Sakaki Y."/>
        </authorList>
    </citation>
    <scope>NUCLEOTIDE SEQUENCE [LARGE SCALE GENOMIC DNA]</scope>
</reference>
<feature type="non-terminal residue" evidence="2">
    <location>
        <position position="24"/>
    </location>
</feature>
<name>Q68US7_PANTR</name>
<feature type="non-terminal residue" evidence="2">
    <location>
        <position position="1"/>
    </location>
</feature>
<evidence type="ECO:0000313" key="2">
    <source>
        <dbReference type="EMBL" id="CAH18584.1"/>
    </source>
</evidence>